<evidence type="ECO:0000313" key="4">
    <source>
        <dbReference type="Proteomes" id="UP000789342"/>
    </source>
</evidence>
<gene>
    <name evidence="3" type="ORF">AMORRO_LOCUS375</name>
</gene>
<sequence>MAIMKFKNYLRAFMLLALTLTTSAEVSFENFVVFGDELSDTGNAYKLTNYEYPPSPPYYKGRFSNGKNWVDYFVEEHDLCLYNYAYGSASSDNTLVPTFTGPKNVSVPGVFQQVNQFLEKDCKKINVEKTLFAVAALCADYVFTLGQIDAAEVVERVGNSIKALHESGDAKYIFISPIPPVDHVPAIKSLPTETAELIESKIALHNKLLFQFLDDFQAKHSEVKLYVLKNMNEIIDHMFEPKILKELGITVTDKPCVPDNGYAGKDSIVCDHPEEYVFFDTFQALNTKIYKYISDEVTKLVWL</sequence>
<dbReference type="SUPFAM" id="SSF52266">
    <property type="entry name" value="SGNH hydrolase"/>
    <property type="match status" value="1"/>
</dbReference>
<evidence type="ECO:0000313" key="3">
    <source>
        <dbReference type="EMBL" id="CAG8442263.1"/>
    </source>
</evidence>
<comment type="caution">
    <text evidence="3">The sequence shown here is derived from an EMBL/GenBank/DDBJ whole genome shotgun (WGS) entry which is preliminary data.</text>
</comment>
<protein>
    <submittedName>
        <fullName evidence="3">13579_t:CDS:1</fullName>
    </submittedName>
</protein>
<dbReference type="Gene3D" id="3.40.50.1110">
    <property type="entry name" value="SGNH hydrolase"/>
    <property type="match status" value="1"/>
</dbReference>
<dbReference type="AlphaFoldDB" id="A0A9N8YR60"/>
<dbReference type="InterPro" id="IPR036514">
    <property type="entry name" value="SGNH_hydro_sf"/>
</dbReference>
<dbReference type="PANTHER" id="PTHR45648">
    <property type="entry name" value="GDSL LIPASE/ACYLHYDROLASE FAMILY PROTEIN (AFU_ORTHOLOGUE AFUA_4G14700)"/>
    <property type="match status" value="1"/>
</dbReference>
<dbReference type="GO" id="GO:0016788">
    <property type="term" value="F:hydrolase activity, acting on ester bonds"/>
    <property type="evidence" value="ECO:0007669"/>
    <property type="project" value="InterPro"/>
</dbReference>
<keyword evidence="4" id="KW-1185">Reference proteome</keyword>
<feature type="signal peptide" evidence="2">
    <location>
        <begin position="1"/>
        <end position="24"/>
    </location>
</feature>
<proteinExistence type="predicted"/>
<keyword evidence="2" id="KW-0732">Signal</keyword>
<reference evidence="3" key="1">
    <citation type="submission" date="2021-06" db="EMBL/GenBank/DDBJ databases">
        <authorList>
            <person name="Kallberg Y."/>
            <person name="Tangrot J."/>
            <person name="Rosling A."/>
        </authorList>
    </citation>
    <scope>NUCLEOTIDE SEQUENCE</scope>
    <source>
        <strain evidence="3">CL551</strain>
    </source>
</reference>
<dbReference type="CDD" id="cd01846">
    <property type="entry name" value="fatty_acyltransferase_like"/>
    <property type="match status" value="1"/>
</dbReference>
<evidence type="ECO:0000256" key="1">
    <source>
        <dbReference type="ARBA" id="ARBA00022801"/>
    </source>
</evidence>
<evidence type="ECO:0000256" key="2">
    <source>
        <dbReference type="SAM" id="SignalP"/>
    </source>
</evidence>
<dbReference type="InterPro" id="IPR051058">
    <property type="entry name" value="GDSL_Est/Lipase"/>
</dbReference>
<keyword evidence="1" id="KW-0378">Hydrolase</keyword>
<dbReference type="Pfam" id="PF00657">
    <property type="entry name" value="Lipase_GDSL"/>
    <property type="match status" value="1"/>
</dbReference>
<dbReference type="InterPro" id="IPR001087">
    <property type="entry name" value="GDSL"/>
</dbReference>
<accession>A0A9N8YR60</accession>
<name>A0A9N8YR60_9GLOM</name>
<organism evidence="3 4">
    <name type="scientific">Acaulospora morrowiae</name>
    <dbReference type="NCBI Taxonomy" id="94023"/>
    <lineage>
        <taxon>Eukaryota</taxon>
        <taxon>Fungi</taxon>
        <taxon>Fungi incertae sedis</taxon>
        <taxon>Mucoromycota</taxon>
        <taxon>Glomeromycotina</taxon>
        <taxon>Glomeromycetes</taxon>
        <taxon>Diversisporales</taxon>
        <taxon>Acaulosporaceae</taxon>
        <taxon>Acaulospora</taxon>
    </lineage>
</organism>
<dbReference type="OrthoDB" id="1600564at2759"/>
<dbReference type="Proteomes" id="UP000789342">
    <property type="component" value="Unassembled WGS sequence"/>
</dbReference>
<dbReference type="EMBL" id="CAJVPV010000092">
    <property type="protein sequence ID" value="CAG8442263.1"/>
    <property type="molecule type" value="Genomic_DNA"/>
</dbReference>
<dbReference type="PANTHER" id="PTHR45648:SF22">
    <property type="entry name" value="GDSL LIPASE_ACYLHYDROLASE FAMILY PROTEIN (AFU_ORTHOLOGUE AFUA_4G14700)"/>
    <property type="match status" value="1"/>
</dbReference>
<feature type="chain" id="PRO_5040463379" evidence="2">
    <location>
        <begin position="25"/>
        <end position="303"/>
    </location>
</feature>